<sequence length="115" mass="13027">MPTIDSTVEKYQRCIELCNSYMKACEECVNSCLKEPDVAARIKCVQMLRDCADICSLASQFMARNSAFAKQICSLCADICEACARECEMFKDAHCQQCADICRRCAQECRYMANM</sequence>
<dbReference type="CDD" id="cd08026">
    <property type="entry name" value="DUF326"/>
    <property type="match status" value="1"/>
</dbReference>
<dbReference type="Pfam" id="PF03860">
    <property type="entry name" value="Csp"/>
    <property type="match status" value="1"/>
</dbReference>
<gene>
    <name evidence="1" type="ORF">LZ11_00628</name>
</gene>
<accession>A0A5S5AWA5</accession>
<dbReference type="PANTHER" id="PTHR37310">
    <property type="entry name" value="CYTOPLASMIC PROTEIN-RELATED"/>
    <property type="match status" value="1"/>
</dbReference>
<evidence type="ECO:0000313" key="2">
    <source>
        <dbReference type="Proteomes" id="UP000322294"/>
    </source>
</evidence>
<dbReference type="Proteomes" id="UP000322294">
    <property type="component" value="Unassembled WGS sequence"/>
</dbReference>
<proteinExistence type="predicted"/>
<evidence type="ECO:0000313" key="1">
    <source>
        <dbReference type="EMBL" id="TYP57635.1"/>
    </source>
</evidence>
<dbReference type="InterPro" id="IPR044543">
    <property type="entry name" value="YHJQ-like"/>
</dbReference>
<dbReference type="Gene3D" id="1.20.1270.360">
    <property type="match status" value="1"/>
</dbReference>
<comment type="caution">
    <text evidence="1">The sequence shown here is derived from an EMBL/GenBank/DDBJ whole genome shotgun (WGS) entry which is preliminary data.</text>
</comment>
<dbReference type="EMBL" id="VNHO01000005">
    <property type="protein sequence ID" value="TYP57635.1"/>
    <property type="molecule type" value="Genomic_DNA"/>
</dbReference>
<keyword evidence="2" id="KW-1185">Reference proteome</keyword>
<organism evidence="1 2">
    <name type="scientific">Thermosediminibacter litoriperuensis</name>
    <dbReference type="NCBI Taxonomy" id="291989"/>
    <lineage>
        <taxon>Bacteria</taxon>
        <taxon>Bacillati</taxon>
        <taxon>Bacillota</taxon>
        <taxon>Clostridia</taxon>
        <taxon>Thermosediminibacterales</taxon>
        <taxon>Thermosediminibacteraceae</taxon>
        <taxon>Thermosediminibacter</taxon>
    </lineage>
</organism>
<protein>
    <submittedName>
        <fullName evidence="1">Uncharacterized protein DUF326</fullName>
    </submittedName>
</protein>
<dbReference type="PANTHER" id="PTHR37310:SF1">
    <property type="entry name" value="CYTOPLASMIC PROTEIN"/>
    <property type="match status" value="1"/>
</dbReference>
<dbReference type="AlphaFoldDB" id="A0A5S5AWA5"/>
<name>A0A5S5AWA5_9FIRM</name>
<reference evidence="1 2" key="1">
    <citation type="submission" date="2019-07" db="EMBL/GenBank/DDBJ databases">
        <title>Genomic Encyclopedia of Type Strains, Phase I: the one thousand microbial genomes (KMG-I) project.</title>
        <authorList>
            <person name="Kyrpides N."/>
        </authorList>
    </citation>
    <scope>NUCLEOTIDE SEQUENCE [LARGE SCALE GENOMIC DNA]</scope>
    <source>
        <strain evidence="1 2">DSM 16647</strain>
    </source>
</reference>
<dbReference type="InterPro" id="IPR005560">
    <property type="entry name" value="Csp_YhjQ"/>
</dbReference>